<comment type="similarity">
    <text evidence="2">Belongs to the CDP-glycerol glycerophosphotransferase family.</text>
</comment>
<dbReference type="GO" id="GO:0047355">
    <property type="term" value="F:CDP-glycerol glycerophosphotransferase activity"/>
    <property type="evidence" value="ECO:0007669"/>
    <property type="project" value="InterPro"/>
</dbReference>
<evidence type="ECO:0000256" key="2">
    <source>
        <dbReference type="ARBA" id="ARBA00010488"/>
    </source>
</evidence>
<dbReference type="EMBL" id="CP162551">
    <property type="protein sequence ID" value="XDI38842.1"/>
    <property type="molecule type" value="Genomic_DNA"/>
</dbReference>
<dbReference type="GO" id="GO:0005886">
    <property type="term" value="C:plasma membrane"/>
    <property type="evidence" value="ECO:0007669"/>
    <property type="project" value="UniProtKB-SubCell"/>
</dbReference>
<comment type="subcellular location">
    <subcellularLocation>
        <location evidence="1">Cell membrane</location>
        <topology evidence="1">Peripheral membrane protein</topology>
    </subcellularLocation>
</comment>
<dbReference type="RefSeq" id="WP_368506048.1">
    <property type="nucleotide sequence ID" value="NZ_CP162551.1"/>
</dbReference>
<evidence type="ECO:0000256" key="3">
    <source>
        <dbReference type="ARBA" id="ARBA00022475"/>
    </source>
</evidence>
<keyword evidence="4" id="KW-0808">Transferase</keyword>
<dbReference type="AlphaFoldDB" id="A0AB39BY85"/>
<reference evidence="7" key="1">
    <citation type="submission" date="2024-07" db="EMBL/GenBank/DDBJ databases">
        <title>Identification and characteristics of an arsenic-resistant bacterial isolate, which belongs to a novel species.</title>
        <authorList>
            <person name="Juszczyk A."/>
            <person name="Kowalczyk A."/>
            <person name="Was K."/>
            <person name="Kosowicz W."/>
            <person name="Budzyn A."/>
            <person name="Latowski D."/>
        </authorList>
    </citation>
    <scope>NUCLEOTIDE SEQUENCE</scope>
    <source>
        <strain evidence="7">As8PL</strain>
    </source>
</reference>
<keyword evidence="3" id="KW-1003">Cell membrane</keyword>
<evidence type="ECO:0000256" key="6">
    <source>
        <dbReference type="ARBA" id="ARBA00023136"/>
    </source>
</evidence>
<dbReference type="PANTHER" id="PTHR37316">
    <property type="entry name" value="TEICHOIC ACID GLYCEROL-PHOSPHATE PRIMASE"/>
    <property type="match status" value="1"/>
</dbReference>
<sequence length="378" mass="45390">MIFTVLSWLPVKKKLIMFESFSGKQYSCNPRAIYEYLAENKDQDYDLVWSVNKKIMGQFVEEGIPVVERLSPKWFMMMARAEFWVTNSRMPNWVPKPKHTVYLQTWHGTPLKRLVADMEEVHMPGTTRETYIKNFHNESSHWDYLISPNRYSSDIFKRAFHFQKEMIESGYPRNDYLLKYDNREHIQSLKKKLQLPLDKKIVLYAPTWRDDEYQQVGKYKFQLALDLEKMKNELGSDCILLLRLHSFIADKVDLTGYEGFVYDFSNYLDINELYIISDLLITDYSSVFFDYANLKRPIIFYTYDMDKYQNKIRGFYFDMEQQAPGPIVRTTDEVIKEMNMFFKNGISHYEEKYNEFYKTYCYLEDGEASKRVVEKLFK</sequence>
<proteinExistence type="inferred from homology"/>
<organism evidence="7">
    <name type="scientific">Alkalihalophilus sp. As8PL</name>
    <dbReference type="NCBI Taxonomy" id="3237103"/>
    <lineage>
        <taxon>Bacteria</taxon>
        <taxon>Bacillati</taxon>
        <taxon>Bacillota</taxon>
        <taxon>Bacilli</taxon>
        <taxon>Bacillales</taxon>
        <taxon>Bacillaceae</taxon>
        <taxon>Alkalihalophilus</taxon>
    </lineage>
</organism>
<keyword evidence="6" id="KW-0472">Membrane</keyword>
<dbReference type="InterPro" id="IPR051612">
    <property type="entry name" value="Teichoic_Acid_Biosynth"/>
</dbReference>
<dbReference type="GO" id="GO:0019350">
    <property type="term" value="P:teichoic acid biosynthetic process"/>
    <property type="evidence" value="ECO:0007669"/>
    <property type="project" value="UniProtKB-KW"/>
</dbReference>
<protein>
    <submittedName>
        <fullName evidence="7">CDP-glycerol glycerophosphotransferase family protein</fullName>
    </submittedName>
</protein>
<evidence type="ECO:0000256" key="4">
    <source>
        <dbReference type="ARBA" id="ARBA00022679"/>
    </source>
</evidence>
<evidence type="ECO:0000256" key="5">
    <source>
        <dbReference type="ARBA" id="ARBA00022944"/>
    </source>
</evidence>
<evidence type="ECO:0000256" key="1">
    <source>
        <dbReference type="ARBA" id="ARBA00004202"/>
    </source>
</evidence>
<evidence type="ECO:0000313" key="7">
    <source>
        <dbReference type="EMBL" id="XDI38842.1"/>
    </source>
</evidence>
<dbReference type="InterPro" id="IPR043149">
    <property type="entry name" value="TagF_N"/>
</dbReference>
<dbReference type="Gene3D" id="3.40.50.12580">
    <property type="match status" value="1"/>
</dbReference>
<name>A0AB39BY85_9BACI</name>
<dbReference type="InterPro" id="IPR007554">
    <property type="entry name" value="Glycerophosphate_synth"/>
</dbReference>
<gene>
    <name evidence="7" type="ORF">AB3N04_13275</name>
</gene>
<dbReference type="SUPFAM" id="SSF53756">
    <property type="entry name" value="UDP-Glycosyltransferase/glycogen phosphorylase"/>
    <property type="match status" value="1"/>
</dbReference>
<dbReference type="InterPro" id="IPR043148">
    <property type="entry name" value="TagF_C"/>
</dbReference>
<accession>A0AB39BY85</accession>
<dbReference type="Gene3D" id="3.40.50.11820">
    <property type="match status" value="1"/>
</dbReference>
<keyword evidence="5" id="KW-0777">Teichoic acid biosynthesis</keyword>
<dbReference type="PANTHER" id="PTHR37316:SF3">
    <property type="entry name" value="TEICHOIC ACID GLYCEROL-PHOSPHATE TRANSFERASE"/>
    <property type="match status" value="1"/>
</dbReference>
<dbReference type="Pfam" id="PF04464">
    <property type="entry name" value="Glyphos_transf"/>
    <property type="match status" value="1"/>
</dbReference>